<dbReference type="InterPro" id="IPR003593">
    <property type="entry name" value="AAA+_ATPase"/>
</dbReference>
<dbReference type="Pfam" id="PF00005">
    <property type="entry name" value="ABC_tran"/>
    <property type="match status" value="1"/>
</dbReference>
<sequence>VNLKVYDGETLVIIGKSGCGKSVLLKHIMGILKPDEGKVLVDGIDINHSESNLFEIRKRFGMVFQGAALFDSLTVAENVIIGLREHTRLSYKEMLDIAKEKLSLVGLEGTEHLKPAELSGGMKKRVGIARALAHDPEYILYDEPTTGLDPIMADRINKLMLDLKRRLKKTTIIVTHDMHSAFMVGDRIAMLDGGKIIFEGTPEETLKTKNKRVREFIQSSSIGVA</sequence>
<protein>
    <submittedName>
        <fullName evidence="5">ABC transporter ATP-binding protein</fullName>
    </submittedName>
</protein>
<dbReference type="PANTHER" id="PTHR43023">
    <property type="entry name" value="PROTEIN TRIGALACTOSYLDIACYLGLYCEROL 3, CHLOROPLASTIC"/>
    <property type="match status" value="1"/>
</dbReference>
<dbReference type="PROSITE" id="PS50893">
    <property type="entry name" value="ABC_TRANSPORTER_2"/>
    <property type="match status" value="1"/>
</dbReference>
<dbReference type="GO" id="GO:0016887">
    <property type="term" value="F:ATP hydrolysis activity"/>
    <property type="evidence" value="ECO:0007669"/>
    <property type="project" value="InterPro"/>
</dbReference>
<dbReference type="Proteomes" id="UP000885847">
    <property type="component" value="Unassembled WGS sequence"/>
</dbReference>
<evidence type="ECO:0000313" key="5">
    <source>
        <dbReference type="EMBL" id="HDI82485.1"/>
    </source>
</evidence>
<feature type="non-terminal residue" evidence="5">
    <location>
        <position position="1"/>
    </location>
</feature>
<dbReference type="AlphaFoldDB" id="A0A7C0ZHG0"/>
<dbReference type="PANTHER" id="PTHR43023:SF6">
    <property type="entry name" value="INTERMEMBRANE PHOSPHOLIPID TRANSPORT SYSTEM ATP-BINDING PROTEIN MLAF"/>
    <property type="match status" value="1"/>
</dbReference>
<dbReference type="InterPro" id="IPR027417">
    <property type="entry name" value="P-loop_NTPase"/>
</dbReference>
<keyword evidence="2" id="KW-0547">Nucleotide-binding</keyword>
<dbReference type="GO" id="GO:0005524">
    <property type="term" value="F:ATP binding"/>
    <property type="evidence" value="ECO:0007669"/>
    <property type="project" value="UniProtKB-KW"/>
</dbReference>
<gene>
    <name evidence="5" type="ORF">ENF18_01680</name>
</gene>
<dbReference type="CDD" id="cd03261">
    <property type="entry name" value="ABC_Org_Solvent_Resistant"/>
    <property type="match status" value="1"/>
</dbReference>
<evidence type="ECO:0000256" key="1">
    <source>
        <dbReference type="ARBA" id="ARBA00022448"/>
    </source>
</evidence>
<evidence type="ECO:0000259" key="4">
    <source>
        <dbReference type="PROSITE" id="PS50893"/>
    </source>
</evidence>
<keyword evidence="1" id="KW-0813">Transport</keyword>
<name>A0A7C0ZHG0_UNCW3</name>
<comment type="caution">
    <text evidence="5">The sequence shown here is derived from an EMBL/GenBank/DDBJ whole genome shotgun (WGS) entry which is preliminary data.</text>
</comment>
<feature type="domain" description="ABC transporter" evidence="4">
    <location>
        <begin position="1"/>
        <end position="218"/>
    </location>
</feature>
<dbReference type="SUPFAM" id="SSF52540">
    <property type="entry name" value="P-loop containing nucleoside triphosphate hydrolases"/>
    <property type="match status" value="1"/>
</dbReference>
<dbReference type="PROSITE" id="PS00211">
    <property type="entry name" value="ABC_TRANSPORTER_1"/>
    <property type="match status" value="1"/>
</dbReference>
<reference evidence="5" key="1">
    <citation type="journal article" date="2020" name="mSystems">
        <title>Genome- and Community-Level Interaction Insights into Carbon Utilization and Element Cycling Functions of Hydrothermarchaeota in Hydrothermal Sediment.</title>
        <authorList>
            <person name="Zhou Z."/>
            <person name="Liu Y."/>
            <person name="Xu W."/>
            <person name="Pan J."/>
            <person name="Luo Z.H."/>
            <person name="Li M."/>
        </authorList>
    </citation>
    <scope>NUCLEOTIDE SEQUENCE [LARGE SCALE GENOMIC DNA]</scope>
    <source>
        <strain evidence="5">HyVt-102</strain>
    </source>
</reference>
<evidence type="ECO:0000256" key="2">
    <source>
        <dbReference type="ARBA" id="ARBA00022741"/>
    </source>
</evidence>
<keyword evidence="3 5" id="KW-0067">ATP-binding</keyword>
<dbReference type="EMBL" id="DQWE01000074">
    <property type="protein sequence ID" value="HDI82485.1"/>
    <property type="molecule type" value="Genomic_DNA"/>
</dbReference>
<dbReference type="InterPro" id="IPR017871">
    <property type="entry name" value="ABC_transporter-like_CS"/>
</dbReference>
<evidence type="ECO:0000256" key="3">
    <source>
        <dbReference type="ARBA" id="ARBA00022840"/>
    </source>
</evidence>
<organism evidence="5">
    <name type="scientific">candidate division WOR-3 bacterium</name>
    <dbReference type="NCBI Taxonomy" id="2052148"/>
    <lineage>
        <taxon>Bacteria</taxon>
        <taxon>Bacteria division WOR-3</taxon>
    </lineage>
</organism>
<dbReference type="InterPro" id="IPR003439">
    <property type="entry name" value="ABC_transporter-like_ATP-bd"/>
</dbReference>
<dbReference type="SMART" id="SM00382">
    <property type="entry name" value="AAA"/>
    <property type="match status" value="1"/>
</dbReference>
<accession>A0A7C0ZHG0</accession>
<proteinExistence type="predicted"/>
<dbReference type="Gene3D" id="3.40.50.300">
    <property type="entry name" value="P-loop containing nucleotide triphosphate hydrolases"/>
    <property type="match status" value="1"/>
</dbReference>